<dbReference type="SUPFAM" id="SSF46785">
    <property type="entry name" value="Winged helix' DNA-binding domain"/>
    <property type="match status" value="1"/>
</dbReference>
<evidence type="ECO:0000256" key="1">
    <source>
        <dbReference type="ARBA" id="ARBA00009437"/>
    </source>
</evidence>
<evidence type="ECO:0000313" key="7">
    <source>
        <dbReference type="Proteomes" id="UP000315901"/>
    </source>
</evidence>
<dbReference type="AlphaFoldDB" id="A0A501WXY8"/>
<dbReference type="InterPro" id="IPR000847">
    <property type="entry name" value="LysR_HTH_N"/>
</dbReference>
<dbReference type="SUPFAM" id="SSF53850">
    <property type="entry name" value="Periplasmic binding protein-like II"/>
    <property type="match status" value="1"/>
</dbReference>
<dbReference type="OrthoDB" id="464481at2"/>
<evidence type="ECO:0000256" key="3">
    <source>
        <dbReference type="ARBA" id="ARBA00023125"/>
    </source>
</evidence>
<dbReference type="Gene3D" id="3.40.190.290">
    <property type="match status" value="1"/>
</dbReference>
<evidence type="ECO:0000256" key="4">
    <source>
        <dbReference type="ARBA" id="ARBA00023163"/>
    </source>
</evidence>
<dbReference type="CDD" id="cd05466">
    <property type="entry name" value="PBP2_LTTR_substrate"/>
    <property type="match status" value="1"/>
</dbReference>
<proteinExistence type="inferred from homology"/>
<dbReference type="GO" id="GO:0003700">
    <property type="term" value="F:DNA-binding transcription factor activity"/>
    <property type="evidence" value="ECO:0007669"/>
    <property type="project" value="InterPro"/>
</dbReference>
<dbReference type="PANTHER" id="PTHR30126">
    <property type="entry name" value="HTH-TYPE TRANSCRIPTIONAL REGULATOR"/>
    <property type="match status" value="1"/>
</dbReference>
<evidence type="ECO:0000259" key="5">
    <source>
        <dbReference type="PROSITE" id="PS50931"/>
    </source>
</evidence>
<dbReference type="RefSeq" id="WP_140587750.1">
    <property type="nucleotide sequence ID" value="NZ_VFRR01000007.1"/>
</dbReference>
<keyword evidence="3" id="KW-0238">DNA-binding</keyword>
<keyword evidence="4" id="KW-0804">Transcription</keyword>
<dbReference type="Proteomes" id="UP000315901">
    <property type="component" value="Unassembled WGS sequence"/>
</dbReference>
<keyword evidence="7" id="KW-1185">Reference proteome</keyword>
<reference evidence="6 7" key="1">
    <citation type="submission" date="2019-06" db="EMBL/GenBank/DDBJ databases">
        <title>A novel bacterium of genus Marinomonas, isolated from coastal sand.</title>
        <authorList>
            <person name="Huang H."/>
            <person name="Mo K."/>
            <person name="Hu Y."/>
        </authorList>
    </citation>
    <scope>NUCLEOTIDE SEQUENCE [LARGE SCALE GENOMIC DNA]</scope>
    <source>
        <strain evidence="6 7">HB171799</strain>
    </source>
</reference>
<feature type="domain" description="HTH lysR-type" evidence="5">
    <location>
        <begin position="5"/>
        <end position="62"/>
    </location>
</feature>
<gene>
    <name evidence="6" type="ORF">FJM67_05770</name>
</gene>
<organism evidence="6 7">
    <name type="scientific">Maribrevibacterium harenarium</name>
    <dbReference type="NCBI Taxonomy" id="2589817"/>
    <lineage>
        <taxon>Bacteria</taxon>
        <taxon>Pseudomonadati</taxon>
        <taxon>Pseudomonadota</taxon>
        <taxon>Gammaproteobacteria</taxon>
        <taxon>Oceanospirillales</taxon>
        <taxon>Oceanospirillaceae</taxon>
        <taxon>Maribrevibacterium</taxon>
    </lineage>
</organism>
<dbReference type="Pfam" id="PF03466">
    <property type="entry name" value="LysR_substrate"/>
    <property type="match status" value="1"/>
</dbReference>
<dbReference type="FunFam" id="1.10.10.10:FF:000001">
    <property type="entry name" value="LysR family transcriptional regulator"/>
    <property type="match status" value="1"/>
</dbReference>
<dbReference type="Pfam" id="PF00126">
    <property type="entry name" value="HTH_1"/>
    <property type="match status" value="1"/>
</dbReference>
<dbReference type="Gene3D" id="1.10.10.10">
    <property type="entry name" value="Winged helix-like DNA-binding domain superfamily/Winged helix DNA-binding domain"/>
    <property type="match status" value="1"/>
</dbReference>
<evidence type="ECO:0000256" key="2">
    <source>
        <dbReference type="ARBA" id="ARBA00023015"/>
    </source>
</evidence>
<comment type="caution">
    <text evidence="6">The sequence shown here is derived from an EMBL/GenBank/DDBJ whole genome shotgun (WGS) entry which is preliminary data.</text>
</comment>
<dbReference type="InterPro" id="IPR036390">
    <property type="entry name" value="WH_DNA-bd_sf"/>
</dbReference>
<accession>A0A501WXY8</accession>
<dbReference type="GO" id="GO:0000976">
    <property type="term" value="F:transcription cis-regulatory region binding"/>
    <property type="evidence" value="ECO:0007669"/>
    <property type="project" value="TreeGrafter"/>
</dbReference>
<dbReference type="PRINTS" id="PR00039">
    <property type="entry name" value="HTHLYSR"/>
</dbReference>
<dbReference type="InterPro" id="IPR036388">
    <property type="entry name" value="WH-like_DNA-bd_sf"/>
</dbReference>
<name>A0A501WXY8_9GAMM</name>
<dbReference type="PANTHER" id="PTHR30126:SF98">
    <property type="entry name" value="HTH-TYPE TRANSCRIPTIONAL ACTIVATOR BAUR"/>
    <property type="match status" value="1"/>
</dbReference>
<keyword evidence="2" id="KW-0805">Transcription regulation</keyword>
<dbReference type="EMBL" id="VFRR01000007">
    <property type="protein sequence ID" value="TPE54119.1"/>
    <property type="molecule type" value="Genomic_DNA"/>
</dbReference>
<protein>
    <submittedName>
        <fullName evidence="6">LysR family transcriptional regulator</fullName>
    </submittedName>
</protein>
<evidence type="ECO:0000313" key="6">
    <source>
        <dbReference type="EMBL" id="TPE54119.1"/>
    </source>
</evidence>
<comment type="similarity">
    <text evidence="1">Belongs to the LysR transcriptional regulatory family.</text>
</comment>
<dbReference type="InterPro" id="IPR005119">
    <property type="entry name" value="LysR_subst-bd"/>
</dbReference>
<sequence length="296" mass="33860">MPNRINYHHLYYFWRVASIGHLTQAAQKLHLSQSALSAQIKQLEGQIGQPLFDREGRKLVLSDLGNQVFQYAQEIFSTGEELQRFLASDPLERHQHVRIGVETHLSRNFIEAFVEPLLRNEEVSFSLYARPLTDLLEGINNHDLDVALTNHPVTNDVQGTLWQNQLLARQSIAIVGPSQEKLPDAFPHGYEQQKWILPARNMGIRSVFESFCASHQYRATIKAEVDDMAMMRLLARDSGYLAVLPPVVVKDEIESGRLAVYQQLPQAFEHFYAISLPRKFMPEIMLTLLKQMPLSS</sequence>
<dbReference type="PROSITE" id="PS50931">
    <property type="entry name" value="HTH_LYSR"/>
    <property type="match status" value="1"/>
</dbReference>